<proteinExistence type="predicted"/>
<dbReference type="Proteomes" id="UP000315295">
    <property type="component" value="Unassembled WGS sequence"/>
</dbReference>
<evidence type="ECO:0000313" key="3">
    <source>
        <dbReference type="Proteomes" id="UP000315295"/>
    </source>
</evidence>
<comment type="caution">
    <text evidence="2">The sequence shown here is derived from an EMBL/GenBank/DDBJ whole genome shotgun (WGS) entry which is preliminary data.</text>
</comment>
<feature type="compositionally biased region" description="Acidic residues" evidence="1">
    <location>
        <begin position="56"/>
        <end position="65"/>
    </location>
</feature>
<accession>A0A540K780</accession>
<dbReference type="EMBL" id="VIEB01002030">
    <property type="protein sequence ID" value="TQD70071.1"/>
    <property type="molecule type" value="Genomic_DNA"/>
</dbReference>
<keyword evidence="3" id="KW-1185">Reference proteome</keyword>
<protein>
    <submittedName>
        <fullName evidence="2">Uncharacterized protein</fullName>
    </submittedName>
</protein>
<sequence>MDPWSGFSMISSREIEMSMKYEMSVGVIGLERGEIGKKTIKKMGRRGGCQTRDGGDDVLGDEDDD</sequence>
<reference evidence="2 3" key="1">
    <citation type="journal article" date="2019" name="G3 (Bethesda)">
        <title>Sequencing of a Wild Apple (Malus baccata) Genome Unravels the Differences Between Cultivated and Wild Apple Species Regarding Disease Resistance and Cold Tolerance.</title>
        <authorList>
            <person name="Chen X."/>
        </authorList>
    </citation>
    <scope>NUCLEOTIDE SEQUENCE [LARGE SCALE GENOMIC DNA]</scope>
    <source>
        <strain evidence="3">cv. Shandingzi</strain>
        <tissue evidence="2">Leaves</tissue>
    </source>
</reference>
<dbReference type="AlphaFoldDB" id="A0A540K780"/>
<evidence type="ECO:0000313" key="2">
    <source>
        <dbReference type="EMBL" id="TQD70071.1"/>
    </source>
</evidence>
<name>A0A540K780_MALBA</name>
<gene>
    <name evidence="2" type="ORF">C1H46_044399</name>
</gene>
<evidence type="ECO:0000256" key="1">
    <source>
        <dbReference type="SAM" id="MobiDB-lite"/>
    </source>
</evidence>
<feature type="region of interest" description="Disordered" evidence="1">
    <location>
        <begin position="42"/>
        <end position="65"/>
    </location>
</feature>
<organism evidence="2 3">
    <name type="scientific">Malus baccata</name>
    <name type="common">Siberian crab apple</name>
    <name type="synonym">Pyrus baccata</name>
    <dbReference type="NCBI Taxonomy" id="106549"/>
    <lineage>
        <taxon>Eukaryota</taxon>
        <taxon>Viridiplantae</taxon>
        <taxon>Streptophyta</taxon>
        <taxon>Embryophyta</taxon>
        <taxon>Tracheophyta</taxon>
        <taxon>Spermatophyta</taxon>
        <taxon>Magnoliopsida</taxon>
        <taxon>eudicotyledons</taxon>
        <taxon>Gunneridae</taxon>
        <taxon>Pentapetalae</taxon>
        <taxon>rosids</taxon>
        <taxon>fabids</taxon>
        <taxon>Rosales</taxon>
        <taxon>Rosaceae</taxon>
        <taxon>Amygdaloideae</taxon>
        <taxon>Maleae</taxon>
        <taxon>Malus</taxon>
    </lineage>
</organism>